<dbReference type="PANTHER" id="PTHR46162:SF2">
    <property type="entry name" value="ANKYRIN REPEAT-CONTAINING PROTEIN-RELATED"/>
    <property type="match status" value="1"/>
</dbReference>
<dbReference type="InterPro" id="IPR002083">
    <property type="entry name" value="MATH/TRAF_dom"/>
</dbReference>
<dbReference type="SMART" id="SM00061">
    <property type="entry name" value="MATH"/>
    <property type="match status" value="2"/>
</dbReference>
<sequence>MSTVPQTKAVMNKDTQSLPVSTLPKVVGLNEGDRSNLFMWMIDGFSFLKNRTEVTRYSGNFKACGFTWRLQYDPNDTSDGFGSRSLSLRLFLVDNDTSSNSVVQASYKLVIYDQLKGKHVENEGVQYFHESPRYSLYCKVEMSKFCDPDRGLLVNDCCIFGVHVHEASLVKLVTDGVLERWTIEKVIKERKFTWEIKELLKQNEYLISDIFDAGNCKWQIKLCTRRVISKNYLGVFLHLNSSSALPPKTGICVDFSISILGQKLAGRNQFSLESPSFGEVVLLERKEIVPKQSYITCTLEASVTVLGVVNIS</sequence>
<keyword evidence="2" id="KW-0808">Transferase</keyword>
<name>A0AAQ3QF00_9LILI</name>
<proteinExistence type="predicted"/>
<organism evidence="2 3">
    <name type="scientific">Canna indica</name>
    <name type="common">Indian-shot</name>
    <dbReference type="NCBI Taxonomy" id="4628"/>
    <lineage>
        <taxon>Eukaryota</taxon>
        <taxon>Viridiplantae</taxon>
        <taxon>Streptophyta</taxon>
        <taxon>Embryophyta</taxon>
        <taxon>Tracheophyta</taxon>
        <taxon>Spermatophyta</taxon>
        <taxon>Magnoliopsida</taxon>
        <taxon>Liliopsida</taxon>
        <taxon>Zingiberales</taxon>
        <taxon>Cannaceae</taxon>
        <taxon>Canna</taxon>
    </lineage>
</organism>
<dbReference type="CDD" id="cd00121">
    <property type="entry name" value="MATH"/>
    <property type="match status" value="2"/>
</dbReference>
<keyword evidence="3" id="KW-1185">Reference proteome</keyword>
<accession>A0AAQ3QF00</accession>
<protein>
    <submittedName>
        <fullName evidence="2">Inactive serine/threonine-protein kinase fnkC isoform X1</fullName>
    </submittedName>
</protein>
<feature type="domain" description="MATH" evidence="1">
    <location>
        <begin position="189"/>
        <end position="305"/>
    </location>
</feature>
<dbReference type="SUPFAM" id="SSF49599">
    <property type="entry name" value="TRAF domain-like"/>
    <property type="match status" value="2"/>
</dbReference>
<dbReference type="Proteomes" id="UP001327560">
    <property type="component" value="Chromosome 5"/>
</dbReference>
<evidence type="ECO:0000259" key="1">
    <source>
        <dbReference type="PROSITE" id="PS50144"/>
    </source>
</evidence>
<evidence type="ECO:0000313" key="3">
    <source>
        <dbReference type="Proteomes" id="UP001327560"/>
    </source>
</evidence>
<dbReference type="AlphaFoldDB" id="A0AAQ3QF00"/>
<feature type="domain" description="MATH" evidence="1">
    <location>
        <begin position="35"/>
        <end position="164"/>
    </location>
</feature>
<dbReference type="EMBL" id="CP136894">
    <property type="protein sequence ID" value="WOL06823.1"/>
    <property type="molecule type" value="Genomic_DNA"/>
</dbReference>
<dbReference type="PANTHER" id="PTHR46162">
    <property type="entry name" value="TRAF-LIKE FAMILY PROTEIN"/>
    <property type="match status" value="1"/>
</dbReference>
<dbReference type="Pfam" id="PF22486">
    <property type="entry name" value="MATH_2"/>
    <property type="match status" value="2"/>
</dbReference>
<reference evidence="2 3" key="1">
    <citation type="submission" date="2023-10" db="EMBL/GenBank/DDBJ databases">
        <title>Chromosome-scale genome assembly provides insights into flower coloration mechanisms of Canna indica.</title>
        <authorList>
            <person name="Li C."/>
        </authorList>
    </citation>
    <scope>NUCLEOTIDE SEQUENCE [LARGE SCALE GENOMIC DNA]</scope>
    <source>
        <tissue evidence="2">Flower</tissue>
    </source>
</reference>
<keyword evidence="2" id="KW-0418">Kinase</keyword>
<dbReference type="Gene3D" id="2.60.210.10">
    <property type="entry name" value="Apoptosis, Tumor Necrosis Factor Receptor Associated Protein 2, Chain A"/>
    <property type="match status" value="2"/>
</dbReference>
<dbReference type="InterPro" id="IPR008974">
    <property type="entry name" value="TRAF-like"/>
</dbReference>
<dbReference type="PROSITE" id="PS50144">
    <property type="entry name" value="MATH"/>
    <property type="match status" value="2"/>
</dbReference>
<dbReference type="GO" id="GO:0016301">
    <property type="term" value="F:kinase activity"/>
    <property type="evidence" value="ECO:0007669"/>
    <property type="project" value="UniProtKB-KW"/>
</dbReference>
<evidence type="ECO:0000313" key="2">
    <source>
        <dbReference type="EMBL" id="WOL06823.1"/>
    </source>
</evidence>
<gene>
    <name evidence="2" type="ORF">Cni_G15557</name>
</gene>